<keyword evidence="2" id="KW-1185">Reference proteome</keyword>
<comment type="caution">
    <text evidence="1">The sequence shown here is derived from an EMBL/GenBank/DDBJ whole genome shotgun (WGS) entry which is preliminary data.</text>
</comment>
<accession>A0A642URA8</accession>
<dbReference type="Proteomes" id="UP000449547">
    <property type="component" value="Unassembled WGS sequence"/>
</dbReference>
<evidence type="ECO:0000313" key="2">
    <source>
        <dbReference type="Proteomes" id="UP000449547"/>
    </source>
</evidence>
<evidence type="ECO:0000313" key="1">
    <source>
        <dbReference type="EMBL" id="KAA8900290.1"/>
    </source>
</evidence>
<protein>
    <submittedName>
        <fullName evidence="1">Uncharacterized protein</fullName>
    </submittedName>
</protein>
<dbReference type="RefSeq" id="XP_034011336.1">
    <property type="nucleotide sequence ID" value="XM_034156681.1"/>
</dbReference>
<name>A0A642URA8_DIURU</name>
<proteinExistence type="predicted"/>
<organism evidence="1 2">
    <name type="scientific">Diutina rugosa</name>
    <name type="common">Yeast</name>
    <name type="synonym">Candida rugosa</name>
    <dbReference type="NCBI Taxonomy" id="5481"/>
    <lineage>
        <taxon>Eukaryota</taxon>
        <taxon>Fungi</taxon>
        <taxon>Dikarya</taxon>
        <taxon>Ascomycota</taxon>
        <taxon>Saccharomycotina</taxon>
        <taxon>Pichiomycetes</taxon>
        <taxon>Debaryomycetaceae</taxon>
        <taxon>Diutina</taxon>
    </lineage>
</organism>
<sequence>MSSETPPSINSLVHEAYDEVGNRLHKHLKAVLEVENECHRLRVEANNDPIFNAIEFPKSQCLEFIISQAYKQLGKRLELILRDQHDALRNVVDENTIRADDVFKERMRETRFSLNQNGVVRHYLGWLARAWKHADIAINWLKISFEGAINDACRRSHDGWISVTNDGIYGGHYLQVIHQAEIDLDIYIKEAIATMTRGQRETYTQFFKECITATEDMISKR</sequence>
<dbReference type="EMBL" id="SWFT01000113">
    <property type="protein sequence ID" value="KAA8900290.1"/>
    <property type="molecule type" value="Genomic_DNA"/>
</dbReference>
<gene>
    <name evidence="1" type="ORF">DIURU_003871</name>
</gene>
<dbReference type="GeneID" id="54782522"/>
<dbReference type="AlphaFoldDB" id="A0A642URA8"/>
<reference evidence="1 2" key="1">
    <citation type="submission" date="2019-07" db="EMBL/GenBank/DDBJ databases">
        <title>Genome assembly of two rare yeast pathogens: Diutina rugosa and Trichomonascus ciferrii.</title>
        <authorList>
            <person name="Mixao V."/>
            <person name="Saus E."/>
            <person name="Hansen A."/>
            <person name="Lass-Flor C."/>
            <person name="Gabaldon T."/>
        </authorList>
    </citation>
    <scope>NUCLEOTIDE SEQUENCE [LARGE SCALE GENOMIC DNA]</scope>
    <source>
        <strain evidence="1 2">CBS 613</strain>
    </source>
</reference>
<dbReference type="VEuPathDB" id="FungiDB:DIURU_003871"/>